<keyword evidence="2 5" id="KW-0227">DNA damage</keyword>
<dbReference type="CDD" id="cd00540">
    <property type="entry name" value="AAG"/>
    <property type="match status" value="1"/>
</dbReference>
<dbReference type="Pfam" id="PF02245">
    <property type="entry name" value="Pur_DNA_glyco"/>
    <property type="match status" value="2"/>
</dbReference>
<dbReference type="PANTHER" id="PTHR10429:SF0">
    <property type="entry name" value="DNA-3-METHYLADENINE GLYCOSYLASE"/>
    <property type="match status" value="1"/>
</dbReference>
<dbReference type="InterPro" id="IPR036995">
    <property type="entry name" value="MPG_sf"/>
</dbReference>
<dbReference type="GO" id="GO:0003677">
    <property type="term" value="F:DNA binding"/>
    <property type="evidence" value="ECO:0007669"/>
    <property type="project" value="InterPro"/>
</dbReference>
<dbReference type="InterPro" id="IPR003180">
    <property type="entry name" value="MPG"/>
</dbReference>
<dbReference type="EC" id="3.2.2.-" evidence="5"/>
<dbReference type="PANTHER" id="PTHR10429">
    <property type="entry name" value="DNA-3-METHYLADENINE GLYCOSYLASE"/>
    <property type="match status" value="1"/>
</dbReference>
<evidence type="ECO:0000256" key="1">
    <source>
        <dbReference type="ARBA" id="ARBA00009232"/>
    </source>
</evidence>
<dbReference type="AlphaFoldDB" id="A0A2M7Q943"/>
<evidence type="ECO:0000256" key="2">
    <source>
        <dbReference type="ARBA" id="ARBA00022763"/>
    </source>
</evidence>
<gene>
    <name evidence="6" type="ORF">COY93_03960</name>
</gene>
<name>A0A2M7Q943_9BACT</name>
<dbReference type="Gene3D" id="3.10.300.10">
    <property type="entry name" value="Methylpurine-DNA glycosylase (MPG)"/>
    <property type="match status" value="2"/>
</dbReference>
<dbReference type="SUPFAM" id="SSF50486">
    <property type="entry name" value="FMT C-terminal domain-like"/>
    <property type="match status" value="1"/>
</dbReference>
<comment type="similarity">
    <text evidence="1 5">Belongs to the DNA glycosylase MPG family.</text>
</comment>
<reference evidence="7" key="1">
    <citation type="submission" date="2017-09" db="EMBL/GenBank/DDBJ databases">
        <title>Depth-based differentiation of microbial function through sediment-hosted aquifers and enrichment of novel symbionts in the deep terrestrial subsurface.</title>
        <authorList>
            <person name="Probst A.J."/>
            <person name="Ladd B."/>
            <person name="Jarett J.K."/>
            <person name="Geller-Mcgrath D.E."/>
            <person name="Sieber C.M.K."/>
            <person name="Emerson J.B."/>
            <person name="Anantharaman K."/>
            <person name="Thomas B.C."/>
            <person name="Malmstrom R."/>
            <person name="Stieglmeier M."/>
            <person name="Klingl A."/>
            <person name="Woyke T."/>
            <person name="Ryan C.M."/>
            <person name="Banfield J.F."/>
        </authorList>
    </citation>
    <scope>NUCLEOTIDE SEQUENCE [LARGE SCALE GENOMIC DNA]</scope>
</reference>
<accession>A0A2M7Q943</accession>
<dbReference type="InterPro" id="IPR011034">
    <property type="entry name" value="Formyl_transferase-like_C_sf"/>
</dbReference>
<evidence type="ECO:0000256" key="4">
    <source>
        <dbReference type="ARBA" id="ARBA00023204"/>
    </source>
</evidence>
<dbReference type="HAMAP" id="MF_00527">
    <property type="entry name" value="3MGH"/>
    <property type="match status" value="1"/>
</dbReference>
<sequence>MNVRPSPQSFFDRPTLDVARELLGARLAIRDATGRIRRQAIVEVEAYDGPDDLASHASRGPTERNAPMFGPPGHWYVYLCYGMHWMLNVVTGPVGYPAAVLIRGLEDISGPARLTRQLGIDRRFDSLVANRHVGLWIEAGPAVPDAETQRLPRIGVDYAGDWAARPYRLVVSSRTVEKMGKKTHKA</sequence>
<comment type="caution">
    <text evidence="6">The sequence shown here is derived from an EMBL/GenBank/DDBJ whole genome shotgun (WGS) entry which is preliminary data.</text>
</comment>
<dbReference type="EMBL" id="PFLC01000053">
    <property type="protein sequence ID" value="PIY62090.1"/>
    <property type="molecule type" value="Genomic_DNA"/>
</dbReference>
<dbReference type="Proteomes" id="UP000230973">
    <property type="component" value="Unassembled WGS sequence"/>
</dbReference>
<evidence type="ECO:0000256" key="5">
    <source>
        <dbReference type="HAMAP-Rule" id="MF_00527"/>
    </source>
</evidence>
<dbReference type="GO" id="GO:0006284">
    <property type="term" value="P:base-excision repair"/>
    <property type="evidence" value="ECO:0007669"/>
    <property type="project" value="InterPro"/>
</dbReference>
<protein>
    <recommendedName>
        <fullName evidence="5">Putative 3-methyladenine DNA glycosylase</fullName>
        <ecNumber evidence="5">3.2.2.-</ecNumber>
    </recommendedName>
</protein>
<proteinExistence type="inferred from homology"/>
<evidence type="ECO:0000256" key="3">
    <source>
        <dbReference type="ARBA" id="ARBA00022801"/>
    </source>
</evidence>
<dbReference type="NCBIfam" id="TIGR00567">
    <property type="entry name" value="3mg"/>
    <property type="match status" value="1"/>
</dbReference>
<evidence type="ECO:0000313" key="7">
    <source>
        <dbReference type="Proteomes" id="UP000230973"/>
    </source>
</evidence>
<dbReference type="GO" id="GO:0003905">
    <property type="term" value="F:alkylbase DNA N-glycosylase activity"/>
    <property type="evidence" value="ECO:0007669"/>
    <property type="project" value="InterPro"/>
</dbReference>
<organism evidence="6 7">
    <name type="scientific">Candidatus Uhrbacteria bacterium CG_4_10_14_0_8_um_filter_58_22</name>
    <dbReference type="NCBI Taxonomy" id="1975029"/>
    <lineage>
        <taxon>Bacteria</taxon>
        <taxon>Candidatus Uhriibacteriota</taxon>
    </lineage>
</organism>
<keyword evidence="4 5" id="KW-0234">DNA repair</keyword>
<evidence type="ECO:0000313" key="6">
    <source>
        <dbReference type="EMBL" id="PIY62090.1"/>
    </source>
</evidence>
<keyword evidence="3 5" id="KW-0378">Hydrolase</keyword>